<reference evidence="1 2" key="1">
    <citation type="submission" date="2013-03" db="EMBL/GenBank/DDBJ databases">
        <title>The Genome Sequence of Cladophialophora carrionii CBS 160.54.</title>
        <authorList>
            <consortium name="The Broad Institute Genomics Platform"/>
            <person name="Cuomo C."/>
            <person name="de Hoog S."/>
            <person name="Gorbushina A."/>
            <person name="Walker B."/>
            <person name="Young S.K."/>
            <person name="Zeng Q."/>
            <person name="Gargeya S."/>
            <person name="Fitzgerald M."/>
            <person name="Haas B."/>
            <person name="Abouelleil A."/>
            <person name="Allen A.W."/>
            <person name="Alvarado L."/>
            <person name="Arachchi H.M."/>
            <person name="Berlin A.M."/>
            <person name="Chapman S.B."/>
            <person name="Gainer-Dewar J."/>
            <person name="Goldberg J."/>
            <person name="Griggs A."/>
            <person name="Gujja S."/>
            <person name="Hansen M."/>
            <person name="Howarth C."/>
            <person name="Imamovic A."/>
            <person name="Ireland A."/>
            <person name="Larimer J."/>
            <person name="McCowan C."/>
            <person name="Murphy C."/>
            <person name="Pearson M."/>
            <person name="Poon T.W."/>
            <person name="Priest M."/>
            <person name="Roberts A."/>
            <person name="Saif S."/>
            <person name="Shea T."/>
            <person name="Sisk P."/>
            <person name="Sykes S."/>
            <person name="Wortman J."/>
            <person name="Nusbaum C."/>
            <person name="Birren B."/>
        </authorList>
    </citation>
    <scope>NUCLEOTIDE SEQUENCE [LARGE SCALE GENOMIC DNA]</scope>
    <source>
        <strain evidence="1 2">CBS 160.54</strain>
    </source>
</reference>
<evidence type="ECO:0000313" key="1">
    <source>
        <dbReference type="EMBL" id="ETI21504.1"/>
    </source>
</evidence>
<dbReference type="AlphaFoldDB" id="V9D3M6"/>
<dbReference type="VEuPathDB" id="FungiDB:G647_07851"/>
<dbReference type="Proteomes" id="UP000030678">
    <property type="component" value="Unassembled WGS sequence"/>
</dbReference>
<dbReference type="HOGENOM" id="CLU_1777232_0_0_1"/>
<dbReference type="GeneID" id="19986344"/>
<organism evidence="1 2">
    <name type="scientific">Cladophialophora carrionii CBS 160.54</name>
    <dbReference type="NCBI Taxonomy" id="1279043"/>
    <lineage>
        <taxon>Eukaryota</taxon>
        <taxon>Fungi</taxon>
        <taxon>Dikarya</taxon>
        <taxon>Ascomycota</taxon>
        <taxon>Pezizomycotina</taxon>
        <taxon>Eurotiomycetes</taxon>
        <taxon>Chaetothyriomycetidae</taxon>
        <taxon>Chaetothyriales</taxon>
        <taxon>Herpotrichiellaceae</taxon>
        <taxon>Cladophialophora</taxon>
    </lineage>
</organism>
<gene>
    <name evidence="1" type="ORF">G647_07851</name>
</gene>
<evidence type="ECO:0000313" key="2">
    <source>
        <dbReference type="Proteomes" id="UP000030678"/>
    </source>
</evidence>
<protein>
    <submittedName>
        <fullName evidence="1">Uncharacterized protein</fullName>
    </submittedName>
</protein>
<dbReference type="EMBL" id="KB822707">
    <property type="protein sequence ID" value="ETI21504.1"/>
    <property type="molecule type" value="Genomic_DNA"/>
</dbReference>
<sequence length="146" mass="16347">MLQHLECPRKGLVGSWAHVYRTFATPVSQIGFLGESRRRWHKWHKGKETGIMDEPMPRCYLQGTVPSRTHYVFRSGRWVAKSSWPAPGIKPRTLKFSAGRISEEPASTSDQQLSTCSKLTVGFAEGLWCSVRRSSAAALQATSQTP</sequence>
<proteinExistence type="predicted"/>
<dbReference type="RefSeq" id="XP_008730385.1">
    <property type="nucleotide sequence ID" value="XM_008732163.1"/>
</dbReference>
<dbReference type="OrthoDB" id="416441at2759"/>
<name>V9D3M6_9EURO</name>
<accession>V9D3M6</accession>